<dbReference type="AlphaFoldDB" id="A0A7D6CQV5"/>
<evidence type="ECO:0000313" key="5">
    <source>
        <dbReference type="Proteomes" id="UP000510869"/>
    </source>
</evidence>
<dbReference type="PANTHER" id="PTHR43245">
    <property type="entry name" value="BIFUNCTIONAL POLYMYXIN RESISTANCE PROTEIN ARNA"/>
    <property type="match status" value="1"/>
</dbReference>
<dbReference type="InterPro" id="IPR036291">
    <property type="entry name" value="NAD(P)-bd_dom_sf"/>
</dbReference>
<sequence length="509" mass="55194">MSIRNAMAQIDRSGSGGIVVVDEENRLVGTATNERLRRKLHAGVALETPLSAVVDDDPTVIDADETGCPIDGQPTPKSEWDRSGSVANGERTGSTTNRNGTGSTGTADWSGSTATADPSGSTVAPVIDSDGSVVDVTAVADGDRTHEQGIDPTAVETVLVVGGAGYLGSVLCRQLLDDGFDVRVLDPLLYGEAGVAALLEHDRFSLLRGDARSVETVVDAVEGADAVIHLGGIVGDPASELDPRKTLEYNYHSTQLLASVCKYYQINRFLFASTCSVYGRAETDHGRCTEDSPLNPVSLYARLKIQSERVLRTFADGNFSPTILRMATIYGRSPRMRFDLVGNVLPAKAYHEGVVPVFGGEQYRPNVHVADAARAYIDCLTAPIEDVGDTVFNVGSQLQNYRIDELATIVSDCFPDAEIEFHDDRTDNRSYRVAFDRIADALGYEHDMTIRDHCQELRAAFESDEFTDYTADRYNNCATLESLEEFEQATTVPDHHEPPTQETLPSTGM</sequence>
<keyword evidence="1" id="KW-0129">CBS domain</keyword>
<dbReference type="InterPro" id="IPR001509">
    <property type="entry name" value="Epimerase_deHydtase"/>
</dbReference>
<dbReference type="PROSITE" id="PS51371">
    <property type="entry name" value="CBS"/>
    <property type="match status" value="1"/>
</dbReference>
<reference evidence="4 5" key="1">
    <citation type="submission" date="2020-07" db="EMBL/GenBank/DDBJ databases">
        <title>Natrinema (YPL30) sp. nov. and Haloterrigena xxxxxx (YPL8) sp. nov., isolated from a salt mine.</title>
        <authorList>
            <person name="Cui H."/>
        </authorList>
    </citation>
    <scope>NUCLEOTIDE SEQUENCE [LARGE SCALE GENOMIC DNA]</scope>
    <source>
        <strain evidence="4 5">YPL13</strain>
    </source>
</reference>
<dbReference type="SUPFAM" id="SSF54631">
    <property type="entry name" value="CBS-domain pair"/>
    <property type="match status" value="1"/>
</dbReference>
<dbReference type="Proteomes" id="UP000510869">
    <property type="component" value="Chromosome"/>
</dbReference>
<gene>
    <name evidence="4" type="ORF">HYG81_03365</name>
</gene>
<feature type="compositionally biased region" description="Low complexity" evidence="2">
    <location>
        <begin position="91"/>
        <end position="106"/>
    </location>
</feature>
<keyword evidence="5" id="KW-1185">Reference proteome</keyword>
<proteinExistence type="predicted"/>
<feature type="region of interest" description="Disordered" evidence="2">
    <location>
        <begin position="487"/>
        <end position="509"/>
    </location>
</feature>
<dbReference type="InterPro" id="IPR046342">
    <property type="entry name" value="CBS_dom_sf"/>
</dbReference>
<dbReference type="SUPFAM" id="SSF51735">
    <property type="entry name" value="NAD(P)-binding Rossmann-fold domains"/>
    <property type="match status" value="1"/>
</dbReference>
<dbReference type="Gene3D" id="3.40.50.720">
    <property type="entry name" value="NAD(P)-binding Rossmann-like Domain"/>
    <property type="match status" value="1"/>
</dbReference>
<dbReference type="InterPro" id="IPR050177">
    <property type="entry name" value="Lipid_A_modif_metabolic_enz"/>
</dbReference>
<feature type="compositionally biased region" description="Polar residues" evidence="2">
    <location>
        <begin position="107"/>
        <end position="122"/>
    </location>
</feature>
<feature type="domain" description="CBS" evidence="3">
    <location>
        <begin position="1"/>
        <end position="46"/>
    </location>
</feature>
<evidence type="ECO:0000259" key="3">
    <source>
        <dbReference type="PROSITE" id="PS51371"/>
    </source>
</evidence>
<dbReference type="InterPro" id="IPR000644">
    <property type="entry name" value="CBS_dom"/>
</dbReference>
<dbReference type="PANTHER" id="PTHR43245:SF23">
    <property type="entry name" value="NAD(P)-BINDING DOMAIN-CONTAINING PROTEIN"/>
    <property type="match status" value="1"/>
</dbReference>
<feature type="region of interest" description="Disordered" evidence="2">
    <location>
        <begin position="59"/>
        <end position="128"/>
    </location>
</feature>
<dbReference type="EMBL" id="CP059154">
    <property type="protein sequence ID" value="QLK27797.1"/>
    <property type="molecule type" value="Genomic_DNA"/>
</dbReference>
<protein>
    <submittedName>
        <fullName evidence="4">NAD-dependent epimerase/dehydratase family protein</fullName>
    </submittedName>
</protein>
<name>A0A7D6CQV5_9EURY</name>
<feature type="compositionally biased region" description="Polar residues" evidence="2">
    <location>
        <begin position="500"/>
        <end position="509"/>
    </location>
</feature>
<dbReference type="OrthoDB" id="4907at2157"/>
<dbReference type="Gene3D" id="3.10.580.10">
    <property type="entry name" value="CBS-domain"/>
    <property type="match status" value="1"/>
</dbReference>
<dbReference type="KEGG" id="nay:HYG81_03365"/>
<evidence type="ECO:0000313" key="4">
    <source>
        <dbReference type="EMBL" id="QLK27797.1"/>
    </source>
</evidence>
<evidence type="ECO:0000256" key="2">
    <source>
        <dbReference type="SAM" id="MobiDB-lite"/>
    </source>
</evidence>
<evidence type="ECO:0000256" key="1">
    <source>
        <dbReference type="PROSITE-ProRule" id="PRU00703"/>
    </source>
</evidence>
<organism evidence="4 5">
    <name type="scientific">Natrinema zhouii</name>
    <dbReference type="NCBI Taxonomy" id="1710539"/>
    <lineage>
        <taxon>Archaea</taxon>
        <taxon>Methanobacteriati</taxon>
        <taxon>Methanobacteriota</taxon>
        <taxon>Stenosarchaea group</taxon>
        <taxon>Halobacteria</taxon>
        <taxon>Halobacteriales</taxon>
        <taxon>Natrialbaceae</taxon>
        <taxon>Natrinema</taxon>
    </lineage>
</organism>
<dbReference type="Pfam" id="PF01370">
    <property type="entry name" value="Epimerase"/>
    <property type="match status" value="1"/>
</dbReference>
<accession>A0A7D6CQV5</accession>